<dbReference type="InterPro" id="IPR019647">
    <property type="entry name" value="PhoP_reg_network_YrbL"/>
</dbReference>
<evidence type="ECO:0000313" key="2">
    <source>
        <dbReference type="Proteomes" id="UP001500657"/>
    </source>
</evidence>
<protein>
    <recommendedName>
        <fullName evidence="3">PhoP regulatory network protein YrbL</fullName>
    </recommendedName>
</protein>
<evidence type="ECO:0000313" key="1">
    <source>
        <dbReference type="EMBL" id="GAA0264315.1"/>
    </source>
</evidence>
<gene>
    <name evidence="1" type="ORF">GCM10009126_32550</name>
</gene>
<dbReference type="Proteomes" id="UP001500657">
    <property type="component" value="Unassembled WGS sequence"/>
</dbReference>
<keyword evidence="2" id="KW-1185">Reference proteome</keyword>
<proteinExistence type="predicted"/>
<dbReference type="RefSeq" id="WP_343883903.1">
    <property type="nucleotide sequence ID" value="NZ_BAAAFO010000006.1"/>
</dbReference>
<dbReference type="EMBL" id="BAAAFO010000006">
    <property type="protein sequence ID" value="GAA0264315.1"/>
    <property type="molecule type" value="Genomic_DNA"/>
</dbReference>
<evidence type="ECO:0008006" key="3">
    <source>
        <dbReference type="Google" id="ProtNLM"/>
    </source>
</evidence>
<organism evidence="1 2">
    <name type="scientific">Rhodanobacter caeni</name>
    <dbReference type="NCBI Taxonomy" id="657654"/>
    <lineage>
        <taxon>Bacteria</taxon>
        <taxon>Pseudomonadati</taxon>
        <taxon>Pseudomonadota</taxon>
        <taxon>Gammaproteobacteria</taxon>
        <taxon>Lysobacterales</taxon>
        <taxon>Rhodanobacteraceae</taxon>
        <taxon>Rhodanobacter</taxon>
    </lineage>
</organism>
<accession>A0ABP3EIA4</accession>
<sequence>MLQLSQATPITTGRHRHIYQHPDQPDQLIKVMRTDLPGKSPTRGFRLTSRTGPYRGYVREFKEYLASRHADPGPSPLAPVIGLVDTDLGLGLVVQKISGADGGLAPTLISLIRRDGLTPELQQALDALLAALLRHDVIATDLHAYNIVYGSDGSSAPRLMMIDGFGEKNIIPHRSMSRSHNAARTRRKFERMIRRCRAGVA</sequence>
<reference evidence="2" key="1">
    <citation type="journal article" date="2019" name="Int. J. Syst. Evol. Microbiol.">
        <title>The Global Catalogue of Microorganisms (GCM) 10K type strain sequencing project: providing services to taxonomists for standard genome sequencing and annotation.</title>
        <authorList>
            <consortium name="The Broad Institute Genomics Platform"/>
            <consortium name="The Broad Institute Genome Sequencing Center for Infectious Disease"/>
            <person name="Wu L."/>
            <person name="Ma J."/>
        </authorList>
    </citation>
    <scope>NUCLEOTIDE SEQUENCE [LARGE SCALE GENOMIC DNA]</scope>
    <source>
        <strain evidence="2">JCM 16242</strain>
    </source>
</reference>
<dbReference type="Pfam" id="PF10707">
    <property type="entry name" value="YrbL-PhoP_reg"/>
    <property type="match status" value="1"/>
</dbReference>
<comment type="caution">
    <text evidence="1">The sequence shown here is derived from an EMBL/GenBank/DDBJ whole genome shotgun (WGS) entry which is preliminary data.</text>
</comment>
<name>A0ABP3EIA4_9GAMM</name>